<proteinExistence type="predicted"/>
<dbReference type="InterPro" id="IPR014710">
    <property type="entry name" value="RmlC-like_jellyroll"/>
</dbReference>
<sequence length="191" mass="21099">MTQTNGYTLEAFIEDARKTFADSDDAKVQAQTIAGHMEKLLQVPNLLDGKLEIPETGTSVVSLHHDDQYGHPAPGFWLMCNAQSKTGATVGVHPHDHGAAWVVYGVYSGAIQQTTWRWAFHAPDRSDPHLDEVGQWIQKPGEVAFFMPGAIHAQKNVFDGPSVVIRLEGQKLDGVIRHSYDLRTESATIVR</sequence>
<organism evidence="1">
    <name type="scientific">marine metagenome</name>
    <dbReference type="NCBI Taxonomy" id="408172"/>
    <lineage>
        <taxon>unclassified sequences</taxon>
        <taxon>metagenomes</taxon>
        <taxon>ecological metagenomes</taxon>
    </lineage>
</organism>
<dbReference type="AlphaFoldDB" id="A0A381XQZ2"/>
<dbReference type="EMBL" id="UINC01016055">
    <property type="protein sequence ID" value="SVA67145.1"/>
    <property type="molecule type" value="Genomic_DNA"/>
</dbReference>
<dbReference type="InterPro" id="IPR011051">
    <property type="entry name" value="RmlC_Cupin_sf"/>
</dbReference>
<accession>A0A381XQZ2</accession>
<gene>
    <name evidence="1" type="ORF">METZ01_LOCUS119999</name>
</gene>
<evidence type="ECO:0000313" key="1">
    <source>
        <dbReference type="EMBL" id="SVA67145.1"/>
    </source>
</evidence>
<reference evidence="1" key="1">
    <citation type="submission" date="2018-05" db="EMBL/GenBank/DDBJ databases">
        <authorList>
            <person name="Lanie J.A."/>
            <person name="Ng W.-L."/>
            <person name="Kazmierczak K.M."/>
            <person name="Andrzejewski T.M."/>
            <person name="Davidsen T.M."/>
            <person name="Wayne K.J."/>
            <person name="Tettelin H."/>
            <person name="Glass J.I."/>
            <person name="Rusch D."/>
            <person name="Podicherti R."/>
            <person name="Tsui H.-C.T."/>
            <person name="Winkler M.E."/>
        </authorList>
    </citation>
    <scope>NUCLEOTIDE SEQUENCE</scope>
</reference>
<protein>
    <recommendedName>
        <fullName evidence="2">Cupin type-1 domain-containing protein</fullName>
    </recommendedName>
</protein>
<dbReference type="SUPFAM" id="SSF51182">
    <property type="entry name" value="RmlC-like cupins"/>
    <property type="match status" value="1"/>
</dbReference>
<evidence type="ECO:0008006" key="2">
    <source>
        <dbReference type="Google" id="ProtNLM"/>
    </source>
</evidence>
<dbReference type="Gene3D" id="2.60.120.10">
    <property type="entry name" value="Jelly Rolls"/>
    <property type="match status" value="1"/>
</dbReference>
<name>A0A381XQZ2_9ZZZZ</name>